<dbReference type="RefSeq" id="WP_128221640.1">
    <property type="nucleotide sequence ID" value="NZ_CP034929.1"/>
</dbReference>
<evidence type="ECO:0000256" key="4">
    <source>
        <dbReference type="ARBA" id="ARBA00023136"/>
    </source>
</evidence>
<proteinExistence type="predicted"/>
<gene>
    <name evidence="6" type="ORF">ACFPWU_10920</name>
</gene>
<reference evidence="7" key="1">
    <citation type="journal article" date="2019" name="Int. J. Syst. Evol. Microbiol.">
        <title>The Global Catalogue of Microorganisms (GCM) 10K type strain sequencing project: providing services to taxonomists for standard genome sequencing and annotation.</title>
        <authorList>
            <consortium name="The Broad Institute Genomics Platform"/>
            <consortium name="The Broad Institute Genome Sequencing Center for Infectious Disease"/>
            <person name="Wu L."/>
            <person name="Ma J."/>
        </authorList>
    </citation>
    <scope>NUCLEOTIDE SEQUENCE [LARGE SCALE GENOMIC DNA]</scope>
    <source>
        <strain evidence="7">DFY28</strain>
    </source>
</reference>
<keyword evidence="2 5" id="KW-0812">Transmembrane</keyword>
<dbReference type="Gene3D" id="1.10.1200.120">
    <property type="entry name" value="Large-conductance mechanosensitive channel, MscL, domain 1"/>
    <property type="match status" value="1"/>
</dbReference>
<accession>A0ABW1QYP1</accession>
<feature type="transmembrane region" description="Helical" evidence="5">
    <location>
        <begin position="58"/>
        <end position="81"/>
    </location>
</feature>
<evidence type="ECO:0000256" key="2">
    <source>
        <dbReference type="ARBA" id="ARBA00022692"/>
    </source>
</evidence>
<evidence type="ECO:0000313" key="6">
    <source>
        <dbReference type="EMBL" id="MFC6154168.1"/>
    </source>
</evidence>
<comment type="caution">
    <text evidence="6">The sequence shown here is derived from an EMBL/GenBank/DDBJ whole genome shotgun (WGS) entry which is preliminary data.</text>
</comment>
<dbReference type="InterPro" id="IPR036019">
    <property type="entry name" value="MscL_channel"/>
</dbReference>
<dbReference type="PANTHER" id="PTHR30266">
    <property type="entry name" value="MECHANOSENSITIVE CHANNEL MSCL"/>
    <property type="match status" value="1"/>
</dbReference>
<evidence type="ECO:0000256" key="3">
    <source>
        <dbReference type="ARBA" id="ARBA00022989"/>
    </source>
</evidence>
<dbReference type="InterPro" id="IPR037673">
    <property type="entry name" value="MSC/AndL"/>
</dbReference>
<dbReference type="EMBL" id="JBHSQI010000005">
    <property type="protein sequence ID" value="MFC6154168.1"/>
    <property type="molecule type" value="Genomic_DNA"/>
</dbReference>
<sequence>MTGFKNFLLRGNLIELATAVIMATAFGAVVTATVTLIMDLIGKIGGTPDFSSYNPGGVSIGAWLTALISFLIMAAVVYFFIITPYTKAKEKYFPAKDEEDAAAPEDIVLLQEIRDLLAANNSKHRA</sequence>
<keyword evidence="4 5" id="KW-0472">Membrane</keyword>
<evidence type="ECO:0000313" key="7">
    <source>
        <dbReference type="Proteomes" id="UP001596098"/>
    </source>
</evidence>
<feature type="transmembrane region" description="Helical" evidence="5">
    <location>
        <begin position="12"/>
        <end position="38"/>
    </location>
</feature>
<evidence type="ECO:0000256" key="5">
    <source>
        <dbReference type="SAM" id="Phobius"/>
    </source>
</evidence>
<dbReference type="Pfam" id="PF01741">
    <property type="entry name" value="MscL"/>
    <property type="match status" value="1"/>
</dbReference>
<dbReference type="PANTHER" id="PTHR30266:SF2">
    <property type="entry name" value="LARGE-CONDUCTANCE MECHANOSENSITIVE CHANNEL"/>
    <property type="match status" value="1"/>
</dbReference>
<protein>
    <submittedName>
        <fullName evidence="6">MscL family protein</fullName>
    </submittedName>
</protein>
<name>A0ABW1QYP1_9ACTN</name>
<evidence type="ECO:0000256" key="1">
    <source>
        <dbReference type="ARBA" id="ARBA00004141"/>
    </source>
</evidence>
<keyword evidence="7" id="KW-1185">Reference proteome</keyword>
<dbReference type="Proteomes" id="UP001596098">
    <property type="component" value="Unassembled WGS sequence"/>
</dbReference>
<keyword evidence="3 5" id="KW-1133">Transmembrane helix</keyword>
<dbReference type="SUPFAM" id="SSF81330">
    <property type="entry name" value="Gated mechanosensitive channel"/>
    <property type="match status" value="1"/>
</dbReference>
<organism evidence="6 7">
    <name type="scientific">Nocardioides yefusunii</name>
    <dbReference type="NCBI Taxonomy" id="2500546"/>
    <lineage>
        <taxon>Bacteria</taxon>
        <taxon>Bacillati</taxon>
        <taxon>Actinomycetota</taxon>
        <taxon>Actinomycetes</taxon>
        <taxon>Propionibacteriales</taxon>
        <taxon>Nocardioidaceae</taxon>
        <taxon>Nocardioides</taxon>
    </lineage>
</organism>
<comment type="subcellular location">
    <subcellularLocation>
        <location evidence="1">Membrane</location>
        <topology evidence="1">Multi-pass membrane protein</topology>
    </subcellularLocation>
</comment>